<proteinExistence type="predicted"/>
<reference evidence="1 2" key="1">
    <citation type="submission" date="2011-08" db="EMBL/GenBank/DDBJ databases">
        <authorList>
            <person name="Weinstock G."/>
            <person name="Sodergren E."/>
            <person name="Clifton S."/>
            <person name="Fulton L."/>
            <person name="Fulton B."/>
            <person name="Courtney L."/>
            <person name="Fronick C."/>
            <person name="Harrison M."/>
            <person name="Strong C."/>
            <person name="Farmer C."/>
            <person name="Delahaunty K."/>
            <person name="Markovic C."/>
            <person name="Hall O."/>
            <person name="Minx P."/>
            <person name="Tomlinson C."/>
            <person name="Mitreva M."/>
            <person name="Hou S."/>
            <person name="Chen J."/>
            <person name="Wollam A."/>
            <person name="Pepin K.H."/>
            <person name="Johnson M."/>
            <person name="Bhonagiri V."/>
            <person name="Zhang X."/>
            <person name="Suruliraj S."/>
            <person name="Warren W."/>
            <person name="Chinwalla A."/>
            <person name="Mardis E.R."/>
            <person name="Wilson R.K."/>
        </authorList>
    </citation>
    <scope>NUCLEOTIDE SEQUENCE [LARGE SCALE GENOMIC DNA]</scope>
    <source>
        <strain evidence="1 2">ATCC 29863</strain>
    </source>
</reference>
<name>G9YWT1_FLAPL</name>
<gene>
    <name evidence="1" type="ORF">HMPREF0372_03999</name>
</gene>
<organism evidence="1 2">
    <name type="scientific">Flavonifractor plautii ATCC 29863</name>
    <dbReference type="NCBI Taxonomy" id="411475"/>
    <lineage>
        <taxon>Bacteria</taxon>
        <taxon>Bacillati</taxon>
        <taxon>Bacillota</taxon>
        <taxon>Clostridia</taxon>
        <taxon>Eubacteriales</taxon>
        <taxon>Oscillospiraceae</taxon>
        <taxon>Flavonifractor</taxon>
    </lineage>
</organism>
<evidence type="ECO:0000313" key="1">
    <source>
        <dbReference type="EMBL" id="EHM38370.1"/>
    </source>
</evidence>
<accession>G9YWT1</accession>
<protein>
    <submittedName>
        <fullName evidence="1">Uncharacterized protein</fullName>
    </submittedName>
</protein>
<comment type="caution">
    <text evidence="1">The sequence shown here is derived from an EMBL/GenBank/DDBJ whole genome shotgun (WGS) entry which is preliminary data.</text>
</comment>
<dbReference type="AlphaFoldDB" id="G9YWT1"/>
<dbReference type="EMBL" id="AGCK01000325">
    <property type="protein sequence ID" value="EHM38370.1"/>
    <property type="molecule type" value="Genomic_DNA"/>
</dbReference>
<sequence length="42" mass="4825">MKPADRSCFSKSKKDAVHPTARADCFWQISAGNCHHSQHRER</sequence>
<dbReference type="HOGENOM" id="CLU_3251884_0_0_9"/>
<dbReference type="Proteomes" id="UP000004459">
    <property type="component" value="Unassembled WGS sequence"/>
</dbReference>
<evidence type="ECO:0000313" key="2">
    <source>
        <dbReference type="Proteomes" id="UP000004459"/>
    </source>
</evidence>